<dbReference type="PANTHER" id="PTHR46263:SF1">
    <property type="entry name" value="ARMADILLO REPEAT-CONTAINING PROTEIN 7"/>
    <property type="match status" value="1"/>
</dbReference>
<gene>
    <name evidence="1" type="ORF">PSYICH_LOCUS10692</name>
</gene>
<evidence type="ECO:0008006" key="3">
    <source>
        <dbReference type="Google" id="ProtNLM"/>
    </source>
</evidence>
<reference evidence="1" key="1">
    <citation type="submission" date="2022-01" db="EMBL/GenBank/DDBJ databases">
        <authorList>
            <person name="King R."/>
        </authorList>
    </citation>
    <scope>NUCLEOTIDE SEQUENCE</scope>
</reference>
<dbReference type="SUPFAM" id="SSF48371">
    <property type="entry name" value="ARM repeat"/>
    <property type="match status" value="1"/>
</dbReference>
<dbReference type="Gene3D" id="1.25.10.10">
    <property type="entry name" value="Leucine-rich Repeat Variant"/>
    <property type="match status" value="1"/>
</dbReference>
<dbReference type="OrthoDB" id="201709at2759"/>
<accession>A0A9P0D4U7</accession>
<dbReference type="PANTHER" id="PTHR46263">
    <property type="entry name" value="ARMADILLO REPEAT-CONTAINING PROTEIN 7"/>
    <property type="match status" value="1"/>
</dbReference>
<dbReference type="InterPro" id="IPR042462">
    <property type="entry name" value="ARMC7"/>
</dbReference>
<sequence length="171" mass="19801">MFTRKDQLIKRTGEAGIGRYDFLRQLINEYTTTKSYENKKQTLANLANFAYDPINYDFIKQLHLIDLFLSELSNDDEELTHFALAGLCNVCCDPESQAYIITLNGIKLISNYLLHKNEEISLNALTTLYYLFETRNQLIPPELKSTVIQYEASDNPRLKNLGTLFANTYFH</sequence>
<evidence type="ECO:0000313" key="2">
    <source>
        <dbReference type="Proteomes" id="UP001153636"/>
    </source>
</evidence>
<organism evidence="1 2">
    <name type="scientific">Psylliodes chrysocephalus</name>
    <dbReference type="NCBI Taxonomy" id="3402493"/>
    <lineage>
        <taxon>Eukaryota</taxon>
        <taxon>Metazoa</taxon>
        <taxon>Ecdysozoa</taxon>
        <taxon>Arthropoda</taxon>
        <taxon>Hexapoda</taxon>
        <taxon>Insecta</taxon>
        <taxon>Pterygota</taxon>
        <taxon>Neoptera</taxon>
        <taxon>Endopterygota</taxon>
        <taxon>Coleoptera</taxon>
        <taxon>Polyphaga</taxon>
        <taxon>Cucujiformia</taxon>
        <taxon>Chrysomeloidea</taxon>
        <taxon>Chrysomelidae</taxon>
        <taxon>Galerucinae</taxon>
        <taxon>Alticini</taxon>
        <taxon>Psylliodes</taxon>
    </lineage>
</organism>
<proteinExistence type="predicted"/>
<name>A0A9P0D4U7_9CUCU</name>
<dbReference type="InterPro" id="IPR016024">
    <property type="entry name" value="ARM-type_fold"/>
</dbReference>
<keyword evidence="2" id="KW-1185">Reference proteome</keyword>
<protein>
    <recommendedName>
        <fullName evidence="3">Armadillo repeat-containing protein 7</fullName>
    </recommendedName>
</protein>
<dbReference type="Proteomes" id="UP001153636">
    <property type="component" value="Chromosome 4"/>
</dbReference>
<dbReference type="AlphaFoldDB" id="A0A9P0D4U7"/>
<dbReference type="EMBL" id="OV651816">
    <property type="protein sequence ID" value="CAH1110267.1"/>
    <property type="molecule type" value="Genomic_DNA"/>
</dbReference>
<evidence type="ECO:0000313" key="1">
    <source>
        <dbReference type="EMBL" id="CAH1110267.1"/>
    </source>
</evidence>
<dbReference type="InterPro" id="IPR011989">
    <property type="entry name" value="ARM-like"/>
</dbReference>